<name>A0A2H1FEE3_9ARCH</name>
<reference evidence="5" key="1">
    <citation type="submission" date="2017-03" db="EMBL/GenBank/DDBJ databases">
        <authorList>
            <person name="Herbold C."/>
        </authorList>
    </citation>
    <scope>NUCLEOTIDE SEQUENCE [LARGE SCALE GENOMIC DNA]</scope>
</reference>
<evidence type="ECO:0000313" key="4">
    <source>
        <dbReference type="EMBL" id="SMH71125.1"/>
    </source>
</evidence>
<feature type="domain" description="CBS" evidence="3">
    <location>
        <begin position="143"/>
        <end position="200"/>
    </location>
</feature>
<dbReference type="SUPFAM" id="SSF54631">
    <property type="entry name" value="CBS-domain pair"/>
    <property type="match status" value="2"/>
</dbReference>
<gene>
    <name evidence="4" type="ORF">NCS_10932</name>
</gene>
<feature type="domain" description="CBS" evidence="3">
    <location>
        <begin position="80"/>
        <end position="135"/>
    </location>
</feature>
<dbReference type="PROSITE" id="PS51371">
    <property type="entry name" value="CBS"/>
    <property type="match status" value="2"/>
</dbReference>
<dbReference type="InterPro" id="IPR051257">
    <property type="entry name" value="Diverse_CBS-Domain"/>
</dbReference>
<evidence type="ECO:0000259" key="3">
    <source>
        <dbReference type="PROSITE" id="PS51371"/>
    </source>
</evidence>
<accession>A0A2H1FEE3</accession>
<dbReference type="Proteomes" id="UP000230607">
    <property type="component" value="Chromosome 1"/>
</dbReference>
<keyword evidence="5" id="KW-1185">Reference proteome</keyword>
<dbReference type="PANTHER" id="PTHR43080:SF2">
    <property type="entry name" value="CBS DOMAIN-CONTAINING PROTEIN"/>
    <property type="match status" value="1"/>
</dbReference>
<organism evidence="4 5">
    <name type="scientific">Candidatus Nitrosotalea okcheonensis</name>
    <dbReference type="NCBI Taxonomy" id="1903276"/>
    <lineage>
        <taxon>Archaea</taxon>
        <taxon>Nitrososphaerota</taxon>
        <taxon>Nitrososphaeria</taxon>
        <taxon>Nitrosotaleales</taxon>
        <taxon>Nitrosotaleaceae</taxon>
        <taxon>Nitrosotalea</taxon>
    </lineage>
</organism>
<dbReference type="PANTHER" id="PTHR43080">
    <property type="entry name" value="CBS DOMAIN-CONTAINING PROTEIN CBSX3, MITOCHONDRIAL"/>
    <property type="match status" value="1"/>
</dbReference>
<evidence type="ECO:0000256" key="1">
    <source>
        <dbReference type="ARBA" id="ARBA00023122"/>
    </source>
</evidence>
<protein>
    <recommendedName>
        <fullName evidence="3">CBS domain-containing protein</fullName>
    </recommendedName>
</protein>
<dbReference type="EMBL" id="LT841358">
    <property type="protein sequence ID" value="SMH71125.1"/>
    <property type="molecule type" value="Genomic_DNA"/>
</dbReference>
<dbReference type="Gene3D" id="3.10.580.10">
    <property type="entry name" value="CBS-domain"/>
    <property type="match status" value="2"/>
</dbReference>
<dbReference type="Pfam" id="PF00571">
    <property type="entry name" value="CBS"/>
    <property type="match status" value="2"/>
</dbReference>
<dbReference type="CDD" id="cd02205">
    <property type="entry name" value="CBS_pair_SF"/>
    <property type="match status" value="1"/>
</dbReference>
<dbReference type="InterPro" id="IPR000644">
    <property type="entry name" value="CBS_dom"/>
</dbReference>
<keyword evidence="1 2" id="KW-0129">CBS domain</keyword>
<evidence type="ECO:0000313" key="5">
    <source>
        <dbReference type="Proteomes" id="UP000230607"/>
    </source>
</evidence>
<dbReference type="RefSeq" id="WP_157927150.1">
    <property type="nucleotide sequence ID" value="NZ_LT841358.1"/>
</dbReference>
<sequence length="390" mass="43800">MVSPQIIYAHLKVVRDLQVNKILKKATIIDVSYTVSKTVGAMVNSNSYDVFCMDGKDVLAVSARELLGTKDVENMKIKPILRKIQALTRDDTIEKAAAILSHYRMRSVPVVEGNEIVGVVDVKDIVGLLHKQDLKWIPANNILTADPITVKNSDSLATARKIMFTKKIDHLPVIKANKVSHVLTSMHLLQVIKPTERLGSMLRGLDLHKEYQSEIGNMGSTRIPNLDTGESLSTVIESMLKNDASCCLLTLWDHVHGIITYKDIVNILESKIPSNVPLFIVGLPEDYGSAAIVKTKFDKIIRNLIKVFPDVEQAKASIKTIHNQVSNRPHYEVTVRIFSPYRTFNYAEMGWDLSKVFDVLGTKVARNLVQHGKKKRLKTSIRKINKKDIF</sequence>
<proteinExistence type="predicted"/>
<dbReference type="OrthoDB" id="8919at2157"/>
<dbReference type="InterPro" id="IPR046342">
    <property type="entry name" value="CBS_dom_sf"/>
</dbReference>
<dbReference type="AlphaFoldDB" id="A0A2H1FEE3"/>
<evidence type="ECO:0000256" key="2">
    <source>
        <dbReference type="PROSITE-ProRule" id="PRU00703"/>
    </source>
</evidence>
<dbReference type="SMART" id="SM00116">
    <property type="entry name" value="CBS"/>
    <property type="match status" value="3"/>
</dbReference>